<evidence type="ECO:0000256" key="1">
    <source>
        <dbReference type="SAM" id="MobiDB-lite"/>
    </source>
</evidence>
<accession>A0ABV4I0G5</accession>
<feature type="compositionally biased region" description="Low complexity" evidence="1">
    <location>
        <begin position="155"/>
        <end position="174"/>
    </location>
</feature>
<protein>
    <submittedName>
        <fullName evidence="3">Anti-sigma factor</fullName>
    </submittedName>
</protein>
<keyword evidence="2" id="KW-0472">Membrane</keyword>
<evidence type="ECO:0000313" key="3">
    <source>
        <dbReference type="EMBL" id="MEZ0492169.1"/>
    </source>
</evidence>
<evidence type="ECO:0000256" key="2">
    <source>
        <dbReference type="SAM" id="Phobius"/>
    </source>
</evidence>
<organism evidence="3 4">
    <name type="scientific">Kineococcus mangrovi</name>
    <dbReference type="NCBI Taxonomy" id="1660183"/>
    <lineage>
        <taxon>Bacteria</taxon>
        <taxon>Bacillati</taxon>
        <taxon>Actinomycetota</taxon>
        <taxon>Actinomycetes</taxon>
        <taxon>Kineosporiales</taxon>
        <taxon>Kineosporiaceae</taxon>
        <taxon>Kineococcus</taxon>
    </lineage>
</organism>
<dbReference type="EMBL" id="JBGGTQ010000003">
    <property type="protein sequence ID" value="MEZ0492169.1"/>
    <property type="molecule type" value="Genomic_DNA"/>
</dbReference>
<feature type="transmembrane region" description="Helical" evidence="2">
    <location>
        <begin position="123"/>
        <end position="144"/>
    </location>
</feature>
<dbReference type="RefSeq" id="WP_370718208.1">
    <property type="nucleotide sequence ID" value="NZ_JBGGTQ010000003.1"/>
</dbReference>
<name>A0ABV4I0G5_9ACTN</name>
<sequence length="206" mass="20575">MSGPHLGARVTALADGRLATDAEARAHEHVQTCGECSEALEAERLVRARLRALAEPEPSDDLVVRLLQIGGPCGPLPPRDAPIANPARPVVGTAPPSRTDPVRSRSTRGPAGRAGRRARRRPVAVALAGTLSLLGAGVAGVLVLGGLPGGGQAPVAELRTTPSSAPAASTTGSPGPVPALPQTATVSRVQPTGPATPTASPTSTAP</sequence>
<comment type="caution">
    <text evidence="3">The sequence shown here is derived from an EMBL/GenBank/DDBJ whole genome shotgun (WGS) entry which is preliminary data.</text>
</comment>
<proteinExistence type="predicted"/>
<keyword evidence="4" id="KW-1185">Reference proteome</keyword>
<feature type="compositionally biased region" description="Low complexity" evidence="1">
    <location>
        <begin position="191"/>
        <end position="206"/>
    </location>
</feature>
<feature type="region of interest" description="Disordered" evidence="1">
    <location>
        <begin position="155"/>
        <end position="206"/>
    </location>
</feature>
<feature type="region of interest" description="Disordered" evidence="1">
    <location>
        <begin position="77"/>
        <end position="121"/>
    </location>
</feature>
<evidence type="ECO:0000313" key="4">
    <source>
        <dbReference type="Proteomes" id="UP001566476"/>
    </source>
</evidence>
<reference evidence="3 4" key="1">
    <citation type="submission" date="2024-07" db="EMBL/GenBank/DDBJ databases">
        <authorList>
            <person name="Thanompreechachai J."/>
            <person name="Duangmal K."/>
        </authorList>
    </citation>
    <scope>NUCLEOTIDE SEQUENCE [LARGE SCALE GENOMIC DNA]</scope>
    <source>
        <strain evidence="3 4">TBRC 1896</strain>
    </source>
</reference>
<keyword evidence="2" id="KW-1133">Transmembrane helix</keyword>
<dbReference type="Proteomes" id="UP001566476">
    <property type="component" value="Unassembled WGS sequence"/>
</dbReference>
<gene>
    <name evidence="3" type="ORF">AB2L28_07945</name>
</gene>
<keyword evidence="2" id="KW-0812">Transmembrane</keyword>